<proteinExistence type="predicted"/>
<gene>
    <name evidence="2" type="ORF">KIV10_09750</name>
</gene>
<dbReference type="Gene3D" id="3.40.50.2000">
    <property type="entry name" value="Glycogen Phosphorylase B"/>
    <property type="match status" value="2"/>
</dbReference>
<dbReference type="Proteomes" id="UP001297092">
    <property type="component" value="Unassembled WGS sequence"/>
</dbReference>
<evidence type="ECO:0000259" key="1">
    <source>
        <dbReference type="Pfam" id="PF00534"/>
    </source>
</evidence>
<comment type="caution">
    <text evidence="2">The sequence shown here is derived from an EMBL/GenBank/DDBJ whole genome shotgun (WGS) entry which is preliminary data.</text>
</comment>
<dbReference type="Pfam" id="PF00534">
    <property type="entry name" value="Glycos_transf_1"/>
    <property type="match status" value="1"/>
</dbReference>
<dbReference type="CDD" id="cd03801">
    <property type="entry name" value="GT4_PimA-like"/>
    <property type="match status" value="1"/>
</dbReference>
<keyword evidence="3" id="KW-1185">Reference proteome</keyword>
<dbReference type="InterPro" id="IPR001296">
    <property type="entry name" value="Glyco_trans_1"/>
</dbReference>
<dbReference type="EMBL" id="JAHCTB010000004">
    <property type="protein sequence ID" value="MBT0608466.1"/>
    <property type="molecule type" value="Genomic_DNA"/>
</dbReference>
<reference evidence="2 3" key="1">
    <citation type="submission" date="2021-05" db="EMBL/GenBank/DDBJ databases">
        <title>Aequorivita echinoideorum JCM 30378 genome.</title>
        <authorList>
            <person name="Zhang H."/>
            <person name="Li C."/>
        </authorList>
    </citation>
    <scope>NUCLEOTIDE SEQUENCE [LARGE SCALE GENOMIC DNA]</scope>
    <source>
        <strain evidence="2 3">JCM30378</strain>
    </source>
</reference>
<name>A0ABS5S5G9_9FLAO</name>
<protein>
    <submittedName>
        <fullName evidence="2">Glycosyltransferase family 4 protein</fullName>
    </submittedName>
</protein>
<dbReference type="SUPFAM" id="SSF53756">
    <property type="entry name" value="UDP-Glycosyltransferase/glycogen phosphorylase"/>
    <property type="match status" value="1"/>
</dbReference>
<sequence length="340" mass="38563">MQKGSILYIGNKHSKKGNTVTSVETLGAFLEAEGFQVFSASSYRNKFLRLFDMVLKTITFRNKVNVVLIDTYSTQNFYYAVIVAFFCRFFKLPYIPILRGGNLPNRLKNNPRLCAGLFGKANVNVVPSQYLKEAFEAQGYTNLEFIPNTIELKNYPFKFRETLKSRLLWVRSFAEIYNPILALQILEKMKPEFPNTTLCMVGPDKDGSLARCKKLAEQLNLSVEFKGKLEKSEWIALSENFDIFINTTNFDNMPVSVMEGMALGLPIISTNVGGMPHLIKNGEEGLLVLPDDADLFIAAIKDLLSNPLKAENLALKAREKVEDYDWQRVKGKWVSLLQNV</sequence>
<feature type="domain" description="Glycosyl transferase family 1" evidence="1">
    <location>
        <begin position="167"/>
        <end position="319"/>
    </location>
</feature>
<dbReference type="RefSeq" id="WP_214113334.1">
    <property type="nucleotide sequence ID" value="NZ_JAHCTB010000004.1"/>
</dbReference>
<accession>A0ABS5S5G9</accession>
<evidence type="ECO:0000313" key="2">
    <source>
        <dbReference type="EMBL" id="MBT0608466.1"/>
    </source>
</evidence>
<evidence type="ECO:0000313" key="3">
    <source>
        <dbReference type="Proteomes" id="UP001297092"/>
    </source>
</evidence>
<organism evidence="2 3">
    <name type="scientific">Aequorivita echinoideorum</name>
    <dbReference type="NCBI Taxonomy" id="1549647"/>
    <lineage>
        <taxon>Bacteria</taxon>
        <taxon>Pseudomonadati</taxon>
        <taxon>Bacteroidota</taxon>
        <taxon>Flavobacteriia</taxon>
        <taxon>Flavobacteriales</taxon>
        <taxon>Flavobacteriaceae</taxon>
        <taxon>Aequorivita</taxon>
    </lineage>
</organism>
<dbReference type="PANTHER" id="PTHR12526">
    <property type="entry name" value="GLYCOSYLTRANSFERASE"/>
    <property type="match status" value="1"/>
</dbReference>